<dbReference type="OrthoDB" id="3183879at2"/>
<dbReference type="InterPro" id="IPR004107">
    <property type="entry name" value="Integrase_SAM-like_N"/>
</dbReference>
<evidence type="ECO:0000313" key="7">
    <source>
        <dbReference type="EMBL" id="TVS89953.1"/>
    </source>
</evidence>
<keyword evidence="1" id="KW-0229">DNA integration</keyword>
<dbReference type="PROSITE" id="PS51898">
    <property type="entry name" value="TYR_RECOMBINASE"/>
    <property type="match status" value="1"/>
</dbReference>
<protein>
    <submittedName>
        <fullName evidence="7">Tyrosine-type recombinase/integrase</fullName>
    </submittedName>
</protein>
<reference evidence="7 8" key="1">
    <citation type="submission" date="2019-07" db="EMBL/GenBank/DDBJ databases">
        <title>New Mycobacterium species.</title>
        <authorList>
            <person name="Tortoli E."/>
            <person name="Ghielmetti G."/>
            <person name="Friedel U."/>
            <person name="Trovato A."/>
        </authorList>
    </citation>
    <scope>NUCLEOTIDE SEQUENCE [LARGE SCALE GENOMIC DNA]</scope>
    <source>
        <strain evidence="7 8">16-83</strain>
    </source>
</reference>
<dbReference type="CDD" id="cd00397">
    <property type="entry name" value="DNA_BRE_C"/>
    <property type="match status" value="1"/>
</dbReference>
<dbReference type="InterPro" id="IPR011010">
    <property type="entry name" value="DNA_brk_join_enz"/>
</dbReference>
<dbReference type="InterPro" id="IPR050090">
    <property type="entry name" value="Tyrosine_recombinase_XerCD"/>
</dbReference>
<gene>
    <name evidence="7" type="ORF">FPZ47_10930</name>
</gene>
<keyword evidence="3" id="KW-0233">DNA recombination</keyword>
<organism evidence="7 8">
    <name type="scientific">Mycobacterium helveticum</name>
    <dbReference type="NCBI Taxonomy" id="2592811"/>
    <lineage>
        <taxon>Bacteria</taxon>
        <taxon>Bacillati</taxon>
        <taxon>Actinomycetota</taxon>
        <taxon>Actinomycetes</taxon>
        <taxon>Mycobacteriales</taxon>
        <taxon>Mycobacteriaceae</taxon>
        <taxon>Mycobacterium</taxon>
    </lineage>
</organism>
<evidence type="ECO:0000259" key="6">
    <source>
        <dbReference type="PROSITE" id="PS51900"/>
    </source>
</evidence>
<evidence type="ECO:0000256" key="1">
    <source>
        <dbReference type="ARBA" id="ARBA00022908"/>
    </source>
</evidence>
<sequence length="302" mass="33027">MPGPLPPPDLPALMKSWELALLAANKSPTTITSYLQGVRLFLVWCEANGHPVEITRARVQHYSAALVADGKQANTVRLRQAALRQFVRWLVEEGELSEDPLLGLRAPKLPTKVVEALTDDQLRALLKACKGSSFRDRRDEALLRLLIETGLRASEAISLNVADVEPLRNGIVVVRRGKGAKGRTAPFSPQTAAALDRYLRARRSHKLAATPQLWLGVGGKSFAYFGLNDTLRDRAQKAGIDGFHLHLLRHTAATRWLRAGGTEQGLMSIAGWSTRSMMDRYTGASAAERAAAEARELGLGDL</sequence>
<dbReference type="PANTHER" id="PTHR30349:SF81">
    <property type="entry name" value="TYROSINE RECOMBINASE XERC"/>
    <property type="match status" value="1"/>
</dbReference>
<dbReference type="Gene3D" id="1.10.443.10">
    <property type="entry name" value="Intergrase catalytic core"/>
    <property type="match status" value="1"/>
</dbReference>
<evidence type="ECO:0000313" key="8">
    <source>
        <dbReference type="Proteomes" id="UP000320513"/>
    </source>
</evidence>
<evidence type="ECO:0000256" key="2">
    <source>
        <dbReference type="ARBA" id="ARBA00023125"/>
    </source>
</evidence>
<feature type="domain" description="Tyr recombinase" evidence="5">
    <location>
        <begin position="112"/>
        <end position="295"/>
    </location>
</feature>
<dbReference type="InterPro" id="IPR044068">
    <property type="entry name" value="CB"/>
</dbReference>
<dbReference type="GO" id="GO:0006310">
    <property type="term" value="P:DNA recombination"/>
    <property type="evidence" value="ECO:0007669"/>
    <property type="project" value="UniProtKB-KW"/>
</dbReference>
<evidence type="ECO:0000256" key="4">
    <source>
        <dbReference type="PROSITE-ProRule" id="PRU01248"/>
    </source>
</evidence>
<feature type="domain" description="Core-binding (CB)" evidence="6">
    <location>
        <begin position="8"/>
        <end position="91"/>
    </location>
</feature>
<dbReference type="PANTHER" id="PTHR30349">
    <property type="entry name" value="PHAGE INTEGRASE-RELATED"/>
    <property type="match status" value="1"/>
</dbReference>
<dbReference type="AlphaFoldDB" id="A0A557XVB6"/>
<dbReference type="Pfam" id="PF00589">
    <property type="entry name" value="Phage_integrase"/>
    <property type="match status" value="1"/>
</dbReference>
<evidence type="ECO:0000259" key="5">
    <source>
        <dbReference type="PROSITE" id="PS51898"/>
    </source>
</evidence>
<dbReference type="InterPro" id="IPR013762">
    <property type="entry name" value="Integrase-like_cat_sf"/>
</dbReference>
<dbReference type="PROSITE" id="PS51900">
    <property type="entry name" value="CB"/>
    <property type="match status" value="1"/>
</dbReference>
<dbReference type="GO" id="GO:0003677">
    <property type="term" value="F:DNA binding"/>
    <property type="evidence" value="ECO:0007669"/>
    <property type="project" value="UniProtKB-UniRule"/>
</dbReference>
<dbReference type="SUPFAM" id="SSF56349">
    <property type="entry name" value="DNA breaking-rejoining enzymes"/>
    <property type="match status" value="1"/>
</dbReference>
<evidence type="ECO:0000256" key="3">
    <source>
        <dbReference type="ARBA" id="ARBA00023172"/>
    </source>
</evidence>
<dbReference type="InterPro" id="IPR010998">
    <property type="entry name" value="Integrase_recombinase_N"/>
</dbReference>
<dbReference type="GO" id="GO:0015074">
    <property type="term" value="P:DNA integration"/>
    <property type="evidence" value="ECO:0007669"/>
    <property type="project" value="UniProtKB-KW"/>
</dbReference>
<dbReference type="Proteomes" id="UP000320513">
    <property type="component" value="Unassembled WGS sequence"/>
</dbReference>
<comment type="caution">
    <text evidence="7">The sequence shown here is derived from an EMBL/GenBank/DDBJ whole genome shotgun (WGS) entry which is preliminary data.</text>
</comment>
<keyword evidence="8" id="KW-1185">Reference proteome</keyword>
<proteinExistence type="predicted"/>
<name>A0A557XVB6_9MYCO</name>
<dbReference type="RefSeq" id="WP_144953102.1">
    <property type="nucleotide sequence ID" value="NZ_VMQU01000037.1"/>
</dbReference>
<keyword evidence="2 4" id="KW-0238">DNA-binding</keyword>
<dbReference type="Gene3D" id="1.10.150.130">
    <property type="match status" value="1"/>
</dbReference>
<dbReference type="Pfam" id="PF13495">
    <property type="entry name" value="Phage_int_SAM_4"/>
    <property type="match status" value="1"/>
</dbReference>
<dbReference type="InterPro" id="IPR002104">
    <property type="entry name" value="Integrase_catalytic"/>
</dbReference>
<accession>A0A557XVB6</accession>
<dbReference type="EMBL" id="VMQU01000037">
    <property type="protein sequence ID" value="TVS89953.1"/>
    <property type="molecule type" value="Genomic_DNA"/>
</dbReference>